<dbReference type="RefSeq" id="WP_104437466.1">
    <property type="nucleotide sequence ID" value="NZ_PTJA01000007.1"/>
</dbReference>
<keyword evidence="1 2" id="KW-0963">Cytoplasm</keyword>
<evidence type="ECO:0000256" key="1">
    <source>
        <dbReference type="ARBA" id="ARBA00022490"/>
    </source>
</evidence>
<accession>A0A2S6HRA5</accession>
<dbReference type="GO" id="GO:0005737">
    <property type="term" value="C:cytoplasm"/>
    <property type="evidence" value="ECO:0007669"/>
    <property type="project" value="UniProtKB-SubCell"/>
</dbReference>
<dbReference type="PANTHER" id="PTHR37300:SF1">
    <property type="entry name" value="UPF0291 PROTEIN YNZC"/>
    <property type="match status" value="1"/>
</dbReference>
<comment type="subcellular location">
    <subcellularLocation>
        <location evidence="2">Cytoplasm</location>
    </subcellularLocation>
</comment>
<dbReference type="OrthoDB" id="390105at2"/>
<reference evidence="3 4" key="1">
    <citation type="submission" date="2018-02" db="EMBL/GenBank/DDBJ databases">
        <title>Genomic Encyclopedia of Archaeal and Bacterial Type Strains, Phase II (KMG-II): from individual species to whole genera.</title>
        <authorList>
            <person name="Goeker M."/>
        </authorList>
    </citation>
    <scope>NUCLEOTIDE SEQUENCE [LARGE SCALE GENOMIC DNA]</scope>
    <source>
        <strain evidence="3 4">DSM 3808</strain>
    </source>
</reference>
<evidence type="ECO:0000256" key="2">
    <source>
        <dbReference type="HAMAP-Rule" id="MF_01103"/>
    </source>
</evidence>
<evidence type="ECO:0000313" key="3">
    <source>
        <dbReference type="EMBL" id="PPK80129.1"/>
    </source>
</evidence>
<dbReference type="InterPro" id="IPR009242">
    <property type="entry name" value="DUF896"/>
</dbReference>
<dbReference type="Gene3D" id="1.10.287.540">
    <property type="entry name" value="Helix hairpin bin"/>
    <property type="match status" value="1"/>
</dbReference>
<organism evidence="3 4">
    <name type="scientific">Lacrimispora xylanisolvens</name>
    <dbReference type="NCBI Taxonomy" id="384636"/>
    <lineage>
        <taxon>Bacteria</taxon>
        <taxon>Bacillati</taxon>
        <taxon>Bacillota</taxon>
        <taxon>Clostridia</taxon>
        <taxon>Lachnospirales</taxon>
        <taxon>Lachnospiraceae</taxon>
        <taxon>Lacrimispora</taxon>
    </lineage>
</organism>
<sequence>MNQDKIDRINTLYHKSKATGLSEEEKAEQAALRKEYIEAIRGSLRGNLNNISIQEADGTVTDLGKKYGNVGEE</sequence>
<comment type="similarity">
    <text evidence="2">Belongs to the UPF0291 family.</text>
</comment>
<dbReference type="AlphaFoldDB" id="A0A2S6HRA5"/>
<evidence type="ECO:0000313" key="4">
    <source>
        <dbReference type="Proteomes" id="UP000237749"/>
    </source>
</evidence>
<dbReference type="HAMAP" id="MF_01103">
    <property type="entry name" value="UPF0291"/>
    <property type="match status" value="1"/>
</dbReference>
<dbReference type="PANTHER" id="PTHR37300">
    <property type="entry name" value="UPF0291 PROTEIN CBO2609/CLC_2481"/>
    <property type="match status" value="1"/>
</dbReference>
<keyword evidence="4" id="KW-1185">Reference proteome</keyword>
<protein>
    <recommendedName>
        <fullName evidence="2">UPF0291 protein BXY41_10757</fullName>
    </recommendedName>
</protein>
<gene>
    <name evidence="3" type="ORF">BXY41_10757</name>
</gene>
<dbReference type="EMBL" id="PTJA01000007">
    <property type="protein sequence ID" value="PPK80129.1"/>
    <property type="molecule type" value="Genomic_DNA"/>
</dbReference>
<dbReference type="SUPFAM" id="SSF158221">
    <property type="entry name" value="YnzC-like"/>
    <property type="match status" value="1"/>
</dbReference>
<name>A0A2S6HRA5_9FIRM</name>
<dbReference type="Proteomes" id="UP000237749">
    <property type="component" value="Unassembled WGS sequence"/>
</dbReference>
<proteinExistence type="inferred from homology"/>
<dbReference type="Pfam" id="PF05979">
    <property type="entry name" value="DUF896"/>
    <property type="match status" value="1"/>
</dbReference>
<comment type="caution">
    <text evidence="3">The sequence shown here is derived from an EMBL/GenBank/DDBJ whole genome shotgun (WGS) entry which is preliminary data.</text>
</comment>